<dbReference type="SUPFAM" id="SSF51055">
    <property type="entry name" value="Carbohydrate binding domain"/>
    <property type="match status" value="2"/>
</dbReference>
<name>A0A7S2A3Y4_TRICV</name>
<dbReference type="GO" id="GO:0005975">
    <property type="term" value="P:carbohydrate metabolic process"/>
    <property type="evidence" value="ECO:0007669"/>
    <property type="project" value="InterPro"/>
</dbReference>
<sequence length="400" mass="42498">MRTIHGLLPFLALNAPAIEGRLSVKSTIPSLDQTEPRIEELAEASDPSSFHTAHTRKLSVTWSAGLSLDLGQLVFFDGDYYRARQAHTTLDSWTPDIAHNLFTLEAPTADWLPWVRYYRGYVVSYNGDTFRCIHSHVSEPNWEPSSSTTLWVPATVSNSELESRGTIAPVVDTIDAIMDLVSQIEAFAGAAMDDPDLDPFEASLYSIIPDLSAYICFLNGRVPMSPSEGQALEDSIMNNPAIALLEQLSDTGTTAGDVKAYITNDDKPGYEFPFYEEFKNYLDSLGDGATLPGFWDSAIDGTLPDIGGPGRNRMLGFWKTLGGIGLAVVGVGLAVVGVVQTVACGLCGIGTIAAGVSTFIGGLEALGVDVPLVDGGGFTTTCTGSGCSVTPSGLKLGGLD</sequence>
<accession>A0A7S2A3Y4</accession>
<evidence type="ECO:0000313" key="3">
    <source>
        <dbReference type="EMBL" id="CAD9356838.1"/>
    </source>
</evidence>
<organism evidence="3">
    <name type="scientific">Trieres chinensis</name>
    <name type="common">Marine centric diatom</name>
    <name type="synonym">Odontella sinensis</name>
    <dbReference type="NCBI Taxonomy" id="1514140"/>
    <lineage>
        <taxon>Eukaryota</taxon>
        <taxon>Sar</taxon>
        <taxon>Stramenopiles</taxon>
        <taxon>Ochrophyta</taxon>
        <taxon>Bacillariophyta</taxon>
        <taxon>Mediophyceae</taxon>
        <taxon>Biddulphiophycidae</taxon>
        <taxon>Eupodiscales</taxon>
        <taxon>Parodontellaceae</taxon>
        <taxon>Trieres</taxon>
    </lineage>
</organism>
<gene>
    <name evidence="3" type="ORF">OSIN01602_LOCUS18638</name>
</gene>
<proteinExistence type="predicted"/>
<keyword evidence="1" id="KW-0378">Hydrolase</keyword>
<dbReference type="GO" id="GO:0004553">
    <property type="term" value="F:hydrolase activity, hydrolyzing O-glycosyl compounds"/>
    <property type="evidence" value="ECO:0007669"/>
    <property type="project" value="InterPro"/>
</dbReference>
<evidence type="ECO:0000259" key="2">
    <source>
        <dbReference type="Pfam" id="PF02839"/>
    </source>
</evidence>
<dbReference type="GO" id="GO:0030246">
    <property type="term" value="F:carbohydrate binding"/>
    <property type="evidence" value="ECO:0007669"/>
    <property type="project" value="InterPro"/>
</dbReference>
<dbReference type="Gene3D" id="2.10.10.90">
    <property type="match status" value="1"/>
</dbReference>
<feature type="domain" description="Chitin-binding type-3" evidence="2">
    <location>
        <begin position="111"/>
        <end position="151"/>
    </location>
</feature>
<dbReference type="AlphaFoldDB" id="A0A7S2A3Y4"/>
<evidence type="ECO:0000256" key="1">
    <source>
        <dbReference type="ARBA" id="ARBA00022801"/>
    </source>
</evidence>
<dbReference type="Pfam" id="PF02839">
    <property type="entry name" value="CBM_5_12"/>
    <property type="match status" value="1"/>
</dbReference>
<dbReference type="CDD" id="cd12214">
    <property type="entry name" value="ChiA1_BD"/>
    <property type="match status" value="1"/>
</dbReference>
<dbReference type="InterPro" id="IPR003610">
    <property type="entry name" value="CBM5/12"/>
</dbReference>
<dbReference type="InterPro" id="IPR036573">
    <property type="entry name" value="CBM_sf_5/12"/>
</dbReference>
<dbReference type="GO" id="GO:0005576">
    <property type="term" value="C:extracellular region"/>
    <property type="evidence" value="ECO:0007669"/>
    <property type="project" value="InterPro"/>
</dbReference>
<dbReference type="EMBL" id="HBGO01032350">
    <property type="protein sequence ID" value="CAD9356838.1"/>
    <property type="molecule type" value="Transcribed_RNA"/>
</dbReference>
<reference evidence="3" key="1">
    <citation type="submission" date="2021-01" db="EMBL/GenBank/DDBJ databases">
        <authorList>
            <person name="Corre E."/>
            <person name="Pelletier E."/>
            <person name="Niang G."/>
            <person name="Scheremetjew M."/>
            <person name="Finn R."/>
            <person name="Kale V."/>
            <person name="Holt S."/>
            <person name="Cochrane G."/>
            <person name="Meng A."/>
            <person name="Brown T."/>
            <person name="Cohen L."/>
        </authorList>
    </citation>
    <scope>NUCLEOTIDE SEQUENCE</scope>
    <source>
        <strain evidence="3">Grunow 1884</strain>
    </source>
</reference>
<protein>
    <recommendedName>
        <fullName evidence="2">Chitin-binding type-3 domain-containing protein</fullName>
    </recommendedName>
</protein>